<dbReference type="Gene3D" id="3.30.160.670">
    <property type="match status" value="2"/>
</dbReference>
<reference evidence="4" key="1">
    <citation type="journal article" date="2019" name="Int. J. Syst. Evol. Microbiol.">
        <title>The Global Catalogue of Microorganisms (GCM) 10K type strain sequencing project: providing services to taxonomists for standard genome sequencing and annotation.</title>
        <authorList>
            <consortium name="The Broad Institute Genomics Platform"/>
            <consortium name="The Broad Institute Genome Sequencing Center for Infectious Disease"/>
            <person name="Wu L."/>
            <person name="Ma J."/>
        </authorList>
    </citation>
    <scope>NUCLEOTIDE SEQUENCE [LARGE SCALE GENOMIC DNA]</scope>
    <source>
        <strain evidence="4">KCTC 52232</strain>
    </source>
</reference>
<protein>
    <submittedName>
        <fullName evidence="3">DUF4136 domain-containing protein</fullName>
    </submittedName>
</protein>
<name>A0ABW5XRY9_9SPHI</name>
<evidence type="ECO:0000313" key="4">
    <source>
        <dbReference type="Proteomes" id="UP001597601"/>
    </source>
</evidence>
<evidence type="ECO:0000259" key="2">
    <source>
        <dbReference type="Pfam" id="PF13590"/>
    </source>
</evidence>
<dbReference type="RefSeq" id="WP_377125696.1">
    <property type="nucleotide sequence ID" value="NZ_JBHUHN010000001.1"/>
</dbReference>
<keyword evidence="4" id="KW-1185">Reference proteome</keyword>
<feature type="compositionally biased region" description="Low complexity" evidence="1">
    <location>
        <begin position="214"/>
        <end position="223"/>
    </location>
</feature>
<evidence type="ECO:0000256" key="1">
    <source>
        <dbReference type="SAM" id="MobiDB-lite"/>
    </source>
</evidence>
<dbReference type="PROSITE" id="PS51257">
    <property type="entry name" value="PROKAR_LIPOPROTEIN"/>
    <property type="match status" value="1"/>
</dbReference>
<dbReference type="InterPro" id="IPR025411">
    <property type="entry name" value="DUF4136"/>
</dbReference>
<accession>A0ABW5XRY9</accession>
<feature type="domain" description="DUF4136" evidence="2">
    <location>
        <begin position="33"/>
        <end position="209"/>
    </location>
</feature>
<feature type="region of interest" description="Disordered" evidence="1">
    <location>
        <begin position="214"/>
        <end position="246"/>
    </location>
</feature>
<sequence length="246" mass="26803">MRRLILAAFGVLFFAALSSCGTSYNYYVAGLNRTNLSNYRSFAWMPPVRSVDKAANNLAADATIKDAATVVLKEKGLTLTQRDPDLIISYSSVVGAGNRTYYYPTYGGGLGYYGGFYPGFGMGWGGGFGMGMGWGGFYRPYYYAYGSPFMYGGMTASREQYKEGTLIIDLIDRRSRKIVWRGFGVGEVNKNDKKNLEALPEVVAGVLEQLSLAPSSAAPAGGPQDYGRPQRRNRRGNISPASNLSI</sequence>
<comment type="caution">
    <text evidence="3">The sequence shown here is derived from an EMBL/GenBank/DDBJ whole genome shotgun (WGS) entry which is preliminary data.</text>
</comment>
<evidence type="ECO:0000313" key="3">
    <source>
        <dbReference type="EMBL" id="MFD2864718.1"/>
    </source>
</evidence>
<dbReference type="EMBL" id="JBHUON010000008">
    <property type="protein sequence ID" value="MFD2864718.1"/>
    <property type="molecule type" value="Genomic_DNA"/>
</dbReference>
<organism evidence="3 4">
    <name type="scientific">Mucilaginibacter antarcticus</name>
    <dbReference type="NCBI Taxonomy" id="1855725"/>
    <lineage>
        <taxon>Bacteria</taxon>
        <taxon>Pseudomonadati</taxon>
        <taxon>Bacteroidota</taxon>
        <taxon>Sphingobacteriia</taxon>
        <taxon>Sphingobacteriales</taxon>
        <taxon>Sphingobacteriaceae</taxon>
        <taxon>Mucilaginibacter</taxon>
    </lineage>
</organism>
<dbReference type="Proteomes" id="UP001597601">
    <property type="component" value="Unassembled WGS sequence"/>
</dbReference>
<gene>
    <name evidence="3" type="ORF">ACFSYC_08475</name>
</gene>
<dbReference type="Pfam" id="PF13590">
    <property type="entry name" value="DUF4136"/>
    <property type="match status" value="1"/>
</dbReference>
<proteinExistence type="predicted"/>